<accession>A0A1M4X6K6</accession>
<feature type="domain" description="BAAT/Acyl-CoA thioester hydrolase C-terminal" evidence="1">
    <location>
        <begin position="84"/>
        <end position="269"/>
    </location>
</feature>
<evidence type="ECO:0000259" key="1">
    <source>
        <dbReference type="Pfam" id="PF08840"/>
    </source>
</evidence>
<gene>
    <name evidence="2" type="ORF">SAMN02745157_1163</name>
</gene>
<dbReference type="Pfam" id="PF08840">
    <property type="entry name" value="BAAT_C"/>
    <property type="match status" value="1"/>
</dbReference>
<dbReference type="OrthoDB" id="9805123at2"/>
<dbReference type="InterPro" id="IPR029058">
    <property type="entry name" value="AB_hydrolase_fold"/>
</dbReference>
<dbReference type="GO" id="GO:0006637">
    <property type="term" value="P:acyl-CoA metabolic process"/>
    <property type="evidence" value="ECO:0007669"/>
    <property type="project" value="TreeGrafter"/>
</dbReference>
<dbReference type="InterPro" id="IPR014940">
    <property type="entry name" value="BAAT_C"/>
</dbReference>
<keyword evidence="3" id="KW-1185">Reference proteome</keyword>
<dbReference type="SUPFAM" id="SSF53474">
    <property type="entry name" value="alpha/beta-Hydrolases"/>
    <property type="match status" value="1"/>
</dbReference>
<proteinExistence type="predicted"/>
<dbReference type="STRING" id="1122133.SAMN02745157_1163"/>
<evidence type="ECO:0000313" key="3">
    <source>
        <dbReference type="Proteomes" id="UP000184485"/>
    </source>
</evidence>
<sequence length="275" mass="29122">MRRVETPSVTGWLTGETRGRTGVVVLGGSSGRVDVSRAELFAAQGTAALALQWFGGPGQAQGICEIPIETFIAATDHLAALDCRRIVYVGTSKGAEAALLAAVHDPRIDAVIAISPSSVVWGNIGPGLDGISWPERSSWTLGGSALPFVPADPTFKPPLRENLKAYRTLFEHSLSRFESLVETATIRIEDARADTLLVAGGDDALWPSDRFAEMLVARAHAAGRTIDYLTDPDAGHRVLLPGETTKRSSLHAHGGSDVADARLGAMAWDHAVAIL</sequence>
<dbReference type="EMBL" id="FQUP01000001">
    <property type="protein sequence ID" value="SHE89109.1"/>
    <property type="molecule type" value="Genomic_DNA"/>
</dbReference>
<reference evidence="2 3" key="1">
    <citation type="submission" date="2016-11" db="EMBL/GenBank/DDBJ databases">
        <authorList>
            <person name="Jaros S."/>
            <person name="Januszkiewicz K."/>
            <person name="Wedrychowicz H."/>
        </authorList>
    </citation>
    <scope>NUCLEOTIDE SEQUENCE [LARGE SCALE GENOMIC DNA]</scope>
    <source>
        <strain evidence="2 3">DSM 19436</strain>
    </source>
</reference>
<protein>
    <recommendedName>
        <fullName evidence="1">BAAT/Acyl-CoA thioester hydrolase C-terminal domain-containing protein</fullName>
    </recommendedName>
</protein>
<dbReference type="GO" id="GO:0047617">
    <property type="term" value="F:fatty acyl-CoA hydrolase activity"/>
    <property type="evidence" value="ECO:0007669"/>
    <property type="project" value="TreeGrafter"/>
</dbReference>
<dbReference type="GO" id="GO:0006631">
    <property type="term" value="P:fatty acid metabolic process"/>
    <property type="evidence" value="ECO:0007669"/>
    <property type="project" value="TreeGrafter"/>
</dbReference>
<dbReference type="PANTHER" id="PTHR10824:SF4">
    <property type="entry name" value="ACYL-COENZYME A THIOESTERASE 1-LIKE"/>
    <property type="match status" value="1"/>
</dbReference>
<dbReference type="Gene3D" id="3.40.50.1820">
    <property type="entry name" value="alpha/beta hydrolase"/>
    <property type="match status" value="1"/>
</dbReference>
<dbReference type="RefSeq" id="WP_073051763.1">
    <property type="nucleotide sequence ID" value="NZ_FQUP01000001.1"/>
</dbReference>
<name>A0A1M4X6K6_9HYPH</name>
<dbReference type="Proteomes" id="UP000184485">
    <property type="component" value="Unassembled WGS sequence"/>
</dbReference>
<organism evidence="2 3">
    <name type="scientific">Kaistia soli DSM 19436</name>
    <dbReference type="NCBI Taxonomy" id="1122133"/>
    <lineage>
        <taxon>Bacteria</taxon>
        <taxon>Pseudomonadati</taxon>
        <taxon>Pseudomonadota</taxon>
        <taxon>Alphaproteobacteria</taxon>
        <taxon>Hyphomicrobiales</taxon>
        <taxon>Kaistiaceae</taxon>
        <taxon>Kaistia</taxon>
    </lineage>
</organism>
<evidence type="ECO:0000313" key="2">
    <source>
        <dbReference type="EMBL" id="SHE89109.1"/>
    </source>
</evidence>
<dbReference type="AlphaFoldDB" id="A0A1M4X6K6"/>
<dbReference type="PANTHER" id="PTHR10824">
    <property type="entry name" value="ACYL-COENZYME A THIOESTERASE-RELATED"/>
    <property type="match status" value="1"/>
</dbReference>